<name>A0A8J6LLC6_9FIRM</name>
<evidence type="ECO:0000313" key="5">
    <source>
        <dbReference type="Proteomes" id="UP000657177"/>
    </source>
</evidence>
<dbReference type="CDD" id="cd06850">
    <property type="entry name" value="biotinyl_domain"/>
    <property type="match status" value="1"/>
</dbReference>
<dbReference type="RefSeq" id="WP_181338418.1">
    <property type="nucleotide sequence ID" value="NZ_JAAKDE010000001.1"/>
</dbReference>
<dbReference type="FunFam" id="2.40.50.100:FF:000003">
    <property type="entry name" value="Acetyl-CoA carboxylase biotin carboxyl carrier protein"/>
    <property type="match status" value="1"/>
</dbReference>
<dbReference type="InterPro" id="IPR050709">
    <property type="entry name" value="Biotin_Carboxyl_Carrier/Decarb"/>
</dbReference>
<dbReference type="InterPro" id="IPR011053">
    <property type="entry name" value="Single_hybrid_motif"/>
</dbReference>
<feature type="compositionally biased region" description="Low complexity" evidence="2">
    <location>
        <begin position="49"/>
        <end position="59"/>
    </location>
</feature>
<reference evidence="4" key="1">
    <citation type="submission" date="2020-06" db="EMBL/GenBank/DDBJ databases">
        <title>Novel chitinolytic bacterium.</title>
        <authorList>
            <person name="Ungkulpasvich U."/>
            <person name="Kosugi A."/>
            <person name="Uke A."/>
        </authorList>
    </citation>
    <scope>NUCLEOTIDE SEQUENCE</scope>
    <source>
        <strain evidence="4">UUS1-1</strain>
    </source>
</reference>
<feature type="compositionally biased region" description="Pro residues" evidence="2">
    <location>
        <begin position="37"/>
        <end position="48"/>
    </location>
</feature>
<gene>
    <name evidence="4" type="ORF">G5B42_00145</name>
</gene>
<keyword evidence="1" id="KW-0092">Biotin</keyword>
<evidence type="ECO:0000313" key="4">
    <source>
        <dbReference type="EMBL" id="MBA2131973.1"/>
    </source>
</evidence>
<feature type="compositionally biased region" description="Low complexity" evidence="2">
    <location>
        <begin position="26"/>
        <end position="36"/>
    </location>
</feature>
<dbReference type="InterPro" id="IPR000089">
    <property type="entry name" value="Biotin_lipoyl"/>
</dbReference>
<feature type="domain" description="Lipoyl-binding" evidence="3">
    <location>
        <begin position="53"/>
        <end position="129"/>
    </location>
</feature>
<protein>
    <submittedName>
        <fullName evidence="4">Biotin/lipoyl-binding protein</fullName>
    </submittedName>
</protein>
<proteinExistence type="predicted"/>
<dbReference type="PANTHER" id="PTHR45266">
    <property type="entry name" value="OXALOACETATE DECARBOXYLASE ALPHA CHAIN"/>
    <property type="match status" value="1"/>
</dbReference>
<evidence type="ECO:0000256" key="2">
    <source>
        <dbReference type="SAM" id="MobiDB-lite"/>
    </source>
</evidence>
<dbReference type="Gene3D" id="2.40.50.100">
    <property type="match status" value="1"/>
</dbReference>
<comment type="caution">
    <text evidence="4">The sequence shown here is derived from an EMBL/GenBank/DDBJ whole genome shotgun (WGS) entry which is preliminary data.</text>
</comment>
<feature type="region of interest" description="Disordered" evidence="2">
    <location>
        <begin position="26"/>
        <end position="64"/>
    </location>
</feature>
<sequence>MQYFKVTVNGKVYEVSVEEVVQGNAGATAAPSASPIAPTPSAPTPAPAAAPASPAMGAGEKPLPAPLGGTILQINVQPGEKVKKGQVLLTLEALKMENEIVAPEDATIGQIFVKPKDAVNTGDPLLSLRS</sequence>
<evidence type="ECO:0000256" key="1">
    <source>
        <dbReference type="ARBA" id="ARBA00023267"/>
    </source>
</evidence>
<keyword evidence="5" id="KW-1185">Reference proteome</keyword>
<dbReference type="SUPFAM" id="SSF51230">
    <property type="entry name" value="Single hybrid motif"/>
    <property type="match status" value="1"/>
</dbReference>
<dbReference type="Pfam" id="PF00364">
    <property type="entry name" value="Biotin_lipoyl"/>
    <property type="match status" value="1"/>
</dbReference>
<evidence type="ECO:0000259" key="3">
    <source>
        <dbReference type="PROSITE" id="PS50968"/>
    </source>
</evidence>
<accession>A0A8J6LLC6</accession>
<dbReference type="PANTHER" id="PTHR45266:SF3">
    <property type="entry name" value="OXALOACETATE DECARBOXYLASE ALPHA CHAIN"/>
    <property type="match status" value="1"/>
</dbReference>
<dbReference type="Proteomes" id="UP000657177">
    <property type="component" value="Unassembled WGS sequence"/>
</dbReference>
<dbReference type="AlphaFoldDB" id="A0A8J6LLC6"/>
<dbReference type="PROSITE" id="PS50968">
    <property type="entry name" value="BIOTINYL_LIPOYL"/>
    <property type="match status" value="1"/>
</dbReference>
<dbReference type="EMBL" id="JAAKDE010000001">
    <property type="protein sequence ID" value="MBA2131973.1"/>
    <property type="molecule type" value="Genomic_DNA"/>
</dbReference>
<organism evidence="4 5">
    <name type="scientific">Capillibacterium thermochitinicola</name>
    <dbReference type="NCBI Taxonomy" id="2699427"/>
    <lineage>
        <taxon>Bacteria</taxon>
        <taxon>Bacillati</taxon>
        <taxon>Bacillota</taxon>
        <taxon>Capillibacterium</taxon>
    </lineage>
</organism>